<evidence type="ECO:0000256" key="5">
    <source>
        <dbReference type="SAM" id="SignalP"/>
    </source>
</evidence>
<dbReference type="PANTHER" id="PTHR31339:SF9">
    <property type="entry name" value="PLASMIN AND FIBRONECTIN-BINDING PROTEIN A"/>
    <property type="match status" value="1"/>
</dbReference>
<accession>A0ABQ9I3Y6</accession>
<dbReference type="InterPro" id="IPR011050">
    <property type="entry name" value="Pectin_lyase_fold/virulence"/>
</dbReference>
<comment type="similarity">
    <text evidence="1 4">Belongs to the glycosyl hydrolase 28 family.</text>
</comment>
<dbReference type="Gene3D" id="2.160.20.10">
    <property type="entry name" value="Single-stranded right-handed beta-helix, Pectin lyase-like"/>
    <property type="match status" value="1"/>
</dbReference>
<comment type="caution">
    <text evidence="6">The sequence shown here is derived from an EMBL/GenBank/DDBJ whole genome shotgun (WGS) entry which is preliminary data.</text>
</comment>
<keyword evidence="7" id="KW-1185">Reference proteome</keyword>
<organism evidence="6 7">
    <name type="scientific">Dryococelus australis</name>
    <dbReference type="NCBI Taxonomy" id="614101"/>
    <lineage>
        <taxon>Eukaryota</taxon>
        <taxon>Metazoa</taxon>
        <taxon>Ecdysozoa</taxon>
        <taxon>Arthropoda</taxon>
        <taxon>Hexapoda</taxon>
        <taxon>Insecta</taxon>
        <taxon>Pterygota</taxon>
        <taxon>Neoptera</taxon>
        <taxon>Polyneoptera</taxon>
        <taxon>Phasmatodea</taxon>
        <taxon>Verophasmatodea</taxon>
        <taxon>Anareolatae</taxon>
        <taxon>Phasmatidae</taxon>
        <taxon>Eurycanthinae</taxon>
        <taxon>Dryococelus</taxon>
    </lineage>
</organism>
<evidence type="ECO:0000256" key="3">
    <source>
        <dbReference type="ARBA" id="ARBA00023295"/>
    </source>
</evidence>
<feature type="chain" id="PRO_5045278672" description="Glycoside hydrolase family 28" evidence="5">
    <location>
        <begin position="38"/>
        <end position="421"/>
    </location>
</feature>
<evidence type="ECO:0000313" key="7">
    <source>
        <dbReference type="Proteomes" id="UP001159363"/>
    </source>
</evidence>
<dbReference type="Pfam" id="PF00295">
    <property type="entry name" value="Glyco_hydro_28"/>
    <property type="match status" value="1"/>
</dbReference>
<dbReference type="InterPro" id="IPR006626">
    <property type="entry name" value="PbH1"/>
</dbReference>
<dbReference type="EMBL" id="JARBHB010000003">
    <property type="protein sequence ID" value="KAJ8891362.1"/>
    <property type="molecule type" value="Genomic_DNA"/>
</dbReference>
<dbReference type="PANTHER" id="PTHR31339">
    <property type="entry name" value="PECTIN LYASE-RELATED"/>
    <property type="match status" value="1"/>
</dbReference>
<evidence type="ECO:0000256" key="2">
    <source>
        <dbReference type="ARBA" id="ARBA00022801"/>
    </source>
</evidence>
<dbReference type="InterPro" id="IPR012334">
    <property type="entry name" value="Pectin_lyas_fold"/>
</dbReference>
<gene>
    <name evidence="6" type="ORF">PR048_010878</name>
</gene>
<feature type="signal peptide" evidence="5">
    <location>
        <begin position="1"/>
        <end position="37"/>
    </location>
</feature>
<name>A0ABQ9I3Y6_9NEOP</name>
<dbReference type="InterPro" id="IPR051801">
    <property type="entry name" value="GH28_Enzymes"/>
</dbReference>
<keyword evidence="5" id="KW-0732">Signal</keyword>
<keyword evidence="2 4" id="KW-0378">Hydrolase</keyword>
<dbReference type="SUPFAM" id="SSF51126">
    <property type="entry name" value="Pectin lyase-like"/>
    <property type="match status" value="1"/>
</dbReference>
<reference evidence="6 7" key="1">
    <citation type="submission" date="2023-02" db="EMBL/GenBank/DDBJ databases">
        <title>LHISI_Scaffold_Assembly.</title>
        <authorList>
            <person name="Stuart O.P."/>
            <person name="Cleave R."/>
            <person name="Magrath M.J.L."/>
            <person name="Mikheyev A.S."/>
        </authorList>
    </citation>
    <scope>NUCLEOTIDE SEQUENCE [LARGE SCALE GENOMIC DNA]</scope>
    <source>
        <strain evidence="6">Daus_M_001</strain>
        <tissue evidence="6">Leg muscle</tissue>
    </source>
</reference>
<evidence type="ECO:0000256" key="1">
    <source>
        <dbReference type="ARBA" id="ARBA00008834"/>
    </source>
</evidence>
<keyword evidence="3 4" id="KW-0326">Glycosidase</keyword>
<evidence type="ECO:0000256" key="4">
    <source>
        <dbReference type="RuleBase" id="RU361169"/>
    </source>
</evidence>
<evidence type="ECO:0000313" key="6">
    <source>
        <dbReference type="EMBL" id="KAJ8891362.1"/>
    </source>
</evidence>
<protein>
    <recommendedName>
        <fullName evidence="8">Glycoside hydrolase family 28</fullName>
    </recommendedName>
</protein>
<dbReference type="InterPro" id="IPR000743">
    <property type="entry name" value="Glyco_hydro_28"/>
</dbReference>
<proteinExistence type="inferred from homology"/>
<evidence type="ECO:0008006" key="8">
    <source>
        <dbReference type="Google" id="ProtNLM"/>
    </source>
</evidence>
<sequence>MQLTVSSNMRCSGNRPTSWSCFVVTLLLLTCLHEAASKDLRQVTEPKIPTSCVSLTGNGGDETTTIQKALNSCTKGKVVHLSSGTFVSGPLTIPSGIGLWIDSGAVLKLSSNPKLFDTGKNLCGTLSSSSGGCNPLILISGATSSGVYGKGTIDGQGGVTMTGKSITWWELAHEAEEKNTNQNCPRLIEIENSKDITLYQITLKNAPNFHVVASKTYGFTAWSVTINTPSTARNTDGIDPAGSQNVTIAHCNISNGDDNVAIKAGSAATKYVSITSNYLGSGHGMSIGSETNSGVSDITITSLTLVGTTNGLRIKSDRSRGGLVSGITYSNICMKNVANPIVLDTAYSKTTSGNLIPEFKNITFSNIKVLTAGKYVFDGYSDAKPIQATLSNVHIAKGSTWTTSHAKITGTYTEDASGSSC</sequence>
<dbReference type="SMART" id="SM00710">
    <property type="entry name" value="PbH1"/>
    <property type="match status" value="2"/>
</dbReference>
<dbReference type="Proteomes" id="UP001159363">
    <property type="component" value="Chromosome 3"/>
</dbReference>